<dbReference type="AlphaFoldDB" id="A0A1D2MKD6"/>
<evidence type="ECO:0000256" key="8">
    <source>
        <dbReference type="ARBA" id="ARBA00023011"/>
    </source>
</evidence>
<proteinExistence type="inferred from homology"/>
<keyword evidence="11" id="KW-1207">Sterol metabolism</keyword>
<feature type="transmembrane region" description="Helical" evidence="13">
    <location>
        <begin position="61"/>
        <end position="94"/>
    </location>
</feature>
<evidence type="ECO:0000256" key="6">
    <source>
        <dbReference type="ARBA" id="ARBA00022955"/>
    </source>
</evidence>
<dbReference type="GO" id="GO:0016126">
    <property type="term" value="P:sterol biosynthetic process"/>
    <property type="evidence" value="ECO:0007669"/>
    <property type="project" value="UniProtKB-KW"/>
</dbReference>
<dbReference type="EMBL" id="LJIJ01000963">
    <property type="protein sequence ID" value="ODM93526.1"/>
    <property type="molecule type" value="Genomic_DNA"/>
</dbReference>
<evidence type="ECO:0000256" key="3">
    <source>
        <dbReference type="ARBA" id="ARBA00022516"/>
    </source>
</evidence>
<evidence type="ECO:0000313" key="15">
    <source>
        <dbReference type="EMBL" id="ODM93526.1"/>
    </source>
</evidence>
<feature type="transmembrane region" description="Helical" evidence="13">
    <location>
        <begin position="106"/>
        <end position="131"/>
    </location>
</feature>
<comment type="caution">
    <text evidence="15">The sequence shown here is derived from an EMBL/GenBank/DDBJ whole genome shotgun (WGS) entry which is preliminary data.</text>
</comment>
<dbReference type="GO" id="GO:0030674">
    <property type="term" value="F:protein-macromolecule adaptor activity"/>
    <property type="evidence" value="ECO:0007669"/>
    <property type="project" value="TreeGrafter"/>
</dbReference>
<evidence type="ECO:0000256" key="13">
    <source>
        <dbReference type="SAM" id="Phobius"/>
    </source>
</evidence>
<keyword evidence="6" id="KW-0752">Steroid biosynthesis</keyword>
<evidence type="ECO:0000256" key="9">
    <source>
        <dbReference type="ARBA" id="ARBA00023098"/>
    </source>
</evidence>
<keyword evidence="14" id="KW-0732">Signal</keyword>
<keyword evidence="12" id="KW-0753">Steroid metabolism</keyword>
<dbReference type="Proteomes" id="UP000094527">
    <property type="component" value="Unassembled WGS sequence"/>
</dbReference>
<organism evidence="15 16">
    <name type="scientific">Orchesella cincta</name>
    <name type="common">Springtail</name>
    <name type="synonym">Podura cincta</name>
    <dbReference type="NCBI Taxonomy" id="48709"/>
    <lineage>
        <taxon>Eukaryota</taxon>
        <taxon>Metazoa</taxon>
        <taxon>Ecdysozoa</taxon>
        <taxon>Arthropoda</taxon>
        <taxon>Hexapoda</taxon>
        <taxon>Collembola</taxon>
        <taxon>Entomobryomorpha</taxon>
        <taxon>Entomobryoidea</taxon>
        <taxon>Orchesellidae</taxon>
        <taxon>Orchesellinae</taxon>
        <taxon>Orchesella</taxon>
    </lineage>
</organism>
<dbReference type="OrthoDB" id="6345150at2759"/>
<reference evidence="15 16" key="1">
    <citation type="journal article" date="2016" name="Genome Biol. Evol.">
        <title>Gene Family Evolution Reflects Adaptation to Soil Environmental Stressors in the Genome of the Collembolan Orchesella cincta.</title>
        <authorList>
            <person name="Faddeeva-Vakhrusheva A."/>
            <person name="Derks M.F."/>
            <person name="Anvar S.Y."/>
            <person name="Agamennone V."/>
            <person name="Suring W."/>
            <person name="Smit S."/>
            <person name="van Straalen N.M."/>
            <person name="Roelofs D."/>
        </authorList>
    </citation>
    <scope>NUCLEOTIDE SEQUENCE [LARGE SCALE GENOMIC DNA]</scope>
    <source>
        <tissue evidence="15">Mixed pool</tissue>
    </source>
</reference>
<keyword evidence="3" id="KW-0444">Lipid biosynthesis</keyword>
<evidence type="ECO:0000256" key="7">
    <source>
        <dbReference type="ARBA" id="ARBA00022989"/>
    </source>
</evidence>
<dbReference type="InterPro" id="IPR005352">
    <property type="entry name" value="Erg28"/>
</dbReference>
<keyword evidence="7 13" id="KW-1133">Transmembrane helix</keyword>
<evidence type="ECO:0000256" key="1">
    <source>
        <dbReference type="ARBA" id="ARBA00004477"/>
    </source>
</evidence>
<dbReference type="Pfam" id="PF03694">
    <property type="entry name" value="Erg28"/>
    <property type="match status" value="1"/>
</dbReference>
<protein>
    <submittedName>
        <fullName evidence="15">Putative ergosterol biosynthetic protein 28</fullName>
    </submittedName>
</protein>
<keyword evidence="4 13" id="KW-0812">Transmembrane</keyword>
<evidence type="ECO:0000256" key="5">
    <source>
        <dbReference type="ARBA" id="ARBA00022824"/>
    </source>
</evidence>
<dbReference type="STRING" id="48709.A0A1D2MKD6"/>
<evidence type="ECO:0000256" key="10">
    <source>
        <dbReference type="ARBA" id="ARBA00023136"/>
    </source>
</evidence>
<evidence type="ECO:0000256" key="12">
    <source>
        <dbReference type="ARBA" id="ARBA00023221"/>
    </source>
</evidence>
<evidence type="ECO:0000256" key="2">
    <source>
        <dbReference type="ARBA" id="ARBA00005377"/>
    </source>
</evidence>
<gene>
    <name evidence="15" type="ORF">Ocin01_13154</name>
</gene>
<keyword evidence="5" id="KW-0256">Endoplasmic reticulum</keyword>
<evidence type="ECO:0000256" key="14">
    <source>
        <dbReference type="SAM" id="SignalP"/>
    </source>
</evidence>
<comment type="similarity">
    <text evidence="2">Belongs to the ERG28 family.</text>
</comment>
<accession>A0A1D2MKD6</accession>
<keyword evidence="16" id="KW-1185">Reference proteome</keyword>
<dbReference type="PANTHER" id="PTHR15451">
    <property type="entry name" value="ERGOSTEROL BIOSYNTHETIC PROTEIN 28-RELATED"/>
    <property type="match status" value="1"/>
</dbReference>
<feature type="chain" id="PRO_5008904164" evidence="14">
    <location>
        <begin position="25"/>
        <end position="178"/>
    </location>
</feature>
<comment type="subcellular location">
    <subcellularLocation>
        <location evidence="1">Endoplasmic reticulum membrane</location>
        <topology evidence="1">Multi-pass membrane protein</topology>
    </subcellularLocation>
</comment>
<feature type="signal peptide" evidence="14">
    <location>
        <begin position="1"/>
        <end position="24"/>
    </location>
</feature>
<keyword evidence="9" id="KW-0443">Lipid metabolism</keyword>
<keyword evidence="8" id="KW-0756">Sterol biosynthesis</keyword>
<dbReference type="GO" id="GO:0005789">
    <property type="term" value="C:endoplasmic reticulum membrane"/>
    <property type="evidence" value="ECO:0007669"/>
    <property type="project" value="UniProtKB-SubCell"/>
</dbReference>
<evidence type="ECO:0000313" key="16">
    <source>
        <dbReference type="Proteomes" id="UP000094527"/>
    </source>
</evidence>
<sequence length="178" mass="20440">MVHVVIYCMRGWIAFVAFIEFGNAAQCFIDEKQFLSSHIFIHDDNEPVTTILARTMGRYCLLNAVIMTHCALCIEHIPIIVLSILTLTLNILMYGSEAFYYYSAPVNFYICFPIAIALLTIVCLLIAPVFLEPEVKRKKNIVIDSDDEEEETEYEMYSKQKHLRTIPPSLPAKIKKNQ</sequence>
<evidence type="ECO:0000256" key="11">
    <source>
        <dbReference type="ARBA" id="ARBA00023166"/>
    </source>
</evidence>
<dbReference type="PANTHER" id="PTHR15451:SF19">
    <property type="entry name" value="ERGOSTEROL BIOSYNTHETIC PROTEIN 28 HOMOLOG"/>
    <property type="match status" value="1"/>
</dbReference>
<name>A0A1D2MKD6_ORCCI</name>
<keyword evidence="10 13" id="KW-0472">Membrane</keyword>
<evidence type="ECO:0000256" key="4">
    <source>
        <dbReference type="ARBA" id="ARBA00022692"/>
    </source>
</evidence>